<proteinExistence type="predicted"/>
<reference evidence="3" key="1">
    <citation type="journal article" date="2019" name="Int. J. Syst. Evol. Microbiol.">
        <title>The Global Catalogue of Microorganisms (GCM) 10K type strain sequencing project: providing services to taxonomists for standard genome sequencing and annotation.</title>
        <authorList>
            <consortium name="The Broad Institute Genomics Platform"/>
            <consortium name="The Broad Institute Genome Sequencing Center for Infectious Disease"/>
            <person name="Wu L."/>
            <person name="Ma J."/>
        </authorList>
    </citation>
    <scope>NUCLEOTIDE SEQUENCE [LARGE SCALE GENOMIC DNA]</scope>
    <source>
        <strain evidence="3">CCUG 60529</strain>
    </source>
</reference>
<organism evidence="2 3">
    <name type="scientific">Mariniflexile aquimaris</name>
    <dbReference type="NCBI Taxonomy" id="881009"/>
    <lineage>
        <taxon>Bacteria</taxon>
        <taxon>Pseudomonadati</taxon>
        <taxon>Bacteroidota</taxon>
        <taxon>Flavobacteriia</taxon>
        <taxon>Flavobacteriales</taxon>
        <taxon>Flavobacteriaceae</taxon>
        <taxon>Mariniflexile</taxon>
    </lineage>
</organism>
<feature type="chain" id="PRO_5045654307" description="NIPSNAP protein" evidence="1">
    <location>
        <begin position="24"/>
        <end position="249"/>
    </location>
</feature>
<evidence type="ECO:0000313" key="2">
    <source>
        <dbReference type="EMBL" id="MFD0836146.1"/>
    </source>
</evidence>
<feature type="signal peptide" evidence="1">
    <location>
        <begin position="1"/>
        <end position="23"/>
    </location>
</feature>
<gene>
    <name evidence="2" type="ORF">ACFQ0I_10250</name>
</gene>
<keyword evidence="1" id="KW-0732">Signal</keyword>
<comment type="caution">
    <text evidence="2">The sequence shown here is derived from an EMBL/GenBank/DDBJ whole genome shotgun (WGS) entry which is preliminary data.</text>
</comment>
<name>A0ABW3BSW4_9FLAO</name>
<dbReference type="RefSeq" id="WP_379941933.1">
    <property type="nucleotide sequence ID" value="NZ_JBHTIB010000012.1"/>
</dbReference>
<keyword evidence="3" id="KW-1185">Reference proteome</keyword>
<dbReference type="Proteomes" id="UP001597011">
    <property type="component" value="Unassembled WGS sequence"/>
</dbReference>
<evidence type="ECO:0000256" key="1">
    <source>
        <dbReference type="SAM" id="SignalP"/>
    </source>
</evidence>
<evidence type="ECO:0008006" key="4">
    <source>
        <dbReference type="Google" id="ProtNLM"/>
    </source>
</evidence>
<dbReference type="EMBL" id="JBHTIB010000012">
    <property type="protein sequence ID" value="MFD0836146.1"/>
    <property type="molecule type" value="Genomic_DNA"/>
</dbReference>
<accession>A0ABW3BSW4</accession>
<protein>
    <recommendedName>
        <fullName evidence="4">NIPSNAP protein</fullName>
    </recommendedName>
</protein>
<evidence type="ECO:0000313" key="3">
    <source>
        <dbReference type="Proteomes" id="UP001597011"/>
    </source>
</evidence>
<sequence>MKTIKSTILLALIFCLAFNMSQAQKMYQIHQDNVKPSMFMHYEKIAKEFNEACKMHNPQTSWVTANTNDMKYMYISPLENMADLDKRPFADMAKAMGDKWAKMFEEFDKCYDSHRTYVIYLVEDLSYMPEGITMTQEGENYRDWFYIYFTPQNAAKVREGMKAVKDLYTTKKSKVYYRIYRNGFGTSEDYYLVAASSKDEIDSATKSKANKDVLGPERWDTFRKVMDYATRVEEYSGEMRPDLSYSPKK</sequence>